<evidence type="ECO:0000313" key="1">
    <source>
        <dbReference type="EMBL" id="CAG11802.1"/>
    </source>
</evidence>
<proteinExistence type="predicted"/>
<dbReference type="EMBL" id="CAAE01015043">
    <property type="protein sequence ID" value="CAG11802.1"/>
    <property type="molecule type" value="Genomic_DNA"/>
</dbReference>
<dbReference type="KEGG" id="tng:GSTEN00033879G001"/>
<name>Q4RII0_TETNG</name>
<organism evidence="1">
    <name type="scientific">Tetraodon nigroviridis</name>
    <name type="common">Spotted green pufferfish</name>
    <name type="synonym">Chelonodon nigroviridis</name>
    <dbReference type="NCBI Taxonomy" id="99883"/>
    <lineage>
        <taxon>Eukaryota</taxon>
        <taxon>Metazoa</taxon>
        <taxon>Chordata</taxon>
        <taxon>Craniata</taxon>
        <taxon>Vertebrata</taxon>
        <taxon>Euteleostomi</taxon>
        <taxon>Actinopterygii</taxon>
        <taxon>Neopterygii</taxon>
        <taxon>Teleostei</taxon>
        <taxon>Neoteleostei</taxon>
        <taxon>Acanthomorphata</taxon>
        <taxon>Eupercaria</taxon>
        <taxon>Tetraodontiformes</taxon>
        <taxon>Tetradontoidea</taxon>
        <taxon>Tetraodontidae</taxon>
        <taxon>Tetraodon</taxon>
    </lineage>
</organism>
<accession>Q4RII0</accession>
<protein>
    <submittedName>
        <fullName evidence="1">(spotted green pufferfish) hypothetical protein</fullName>
    </submittedName>
</protein>
<comment type="caution">
    <text evidence="1">The sequence shown here is derived from an EMBL/GenBank/DDBJ whole genome shotgun (WGS) entry which is preliminary data.</text>
</comment>
<dbReference type="AlphaFoldDB" id="Q4RII0"/>
<reference evidence="1" key="2">
    <citation type="submission" date="2004-02" db="EMBL/GenBank/DDBJ databases">
        <authorList>
            <consortium name="Genoscope"/>
            <consortium name="Whitehead Institute Centre for Genome Research"/>
        </authorList>
    </citation>
    <scope>NUCLEOTIDE SEQUENCE</scope>
</reference>
<sequence>MEQTGSLDALGKNITACNRHHHSAVTGMEVYVERWQKGDMRRSGDGRG</sequence>
<gene>
    <name evidence="1" type="ORF">GSTENG00033879001</name>
</gene>
<reference evidence="1" key="1">
    <citation type="journal article" date="2004" name="Nature">
        <title>Genome duplication in the teleost fish Tetraodon nigroviridis reveals the early vertebrate proto-karyotype.</title>
        <authorList>
            <person name="Jaillon O."/>
            <person name="Aury J.-M."/>
            <person name="Brunet F."/>
            <person name="Petit J.-L."/>
            <person name="Stange-Thomann N."/>
            <person name="Mauceli E."/>
            <person name="Bouneau L."/>
            <person name="Fischer C."/>
            <person name="Ozouf-Costaz C."/>
            <person name="Bernot A."/>
            <person name="Nicaud S."/>
            <person name="Jaffe D."/>
            <person name="Fisher S."/>
            <person name="Lutfalla G."/>
            <person name="Dossat C."/>
            <person name="Segurens B."/>
            <person name="Dasilva C."/>
            <person name="Salanoubat M."/>
            <person name="Levy M."/>
            <person name="Boudet N."/>
            <person name="Castellano S."/>
            <person name="Anthouard V."/>
            <person name="Jubin C."/>
            <person name="Castelli V."/>
            <person name="Katinka M."/>
            <person name="Vacherie B."/>
            <person name="Biemont C."/>
            <person name="Skalli Z."/>
            <person name="Cattolico L."/>
            <person name="Poulain J."/>
            <person name="De Berardinis V."/>
            <person name="Cruaud C."/>
            <person name="Duprat S."/>
            <person name="Brottier P."/>
            <person name="Coutanceau J.-P."/>
            <person name="Gouzy J."/>
            <person name="Parra G."/>
            <person name="Lardier G."/>
            <person name="Chapple C."/>
            <person name="McKernan K.J."/>
            <person name="McEwan P."/>
            <person name="Bosak S."/>
            <person name="Kellis M."/>
            <person name="Volff J.-N."/>
            <person name="Guigo R."/>
            <person name="Zody M.C."/>
            <person name="Mesirov J."/>
            <person name="Lindblad-Toh K."/>
            <person name="Birren B."/>
            <person name="Nusbaum C."/>
            <person name="Kahn D."/>
            <person name="Robinson-Rechavi M."/>
            <person name="Laudet V."/>
            <person name="Schachter V."/>
            <person name="Quetier F."/>
            <person name="Saurin W."/>
            <person name="Scarpelli C."/>
            <person name="Wincker P."/>
            <person name="Lander E.S."/>
            <person name="Weissenbach J."/>
            <person name="Roest Crollius H."/>
        </authorList>
    </citation>
    <scope>NUCLEOTIDE SEQUENCE [LARGE SCALE GENOMIC DNA]</scope>
</reference>